<evidence type="ECO:0000313" key="3">
    <source>
        <dbReference type="Proteomes" id="UP000190460"/>
    </source>
</evidence>
<proteinExistence type="predicted"/>
<reference evidence="2 3" key="1">
    <citation type="submission" date="2017-02" db="EMBL/GenBank/DDBJ databases">
        <authorList>
            <person name="Peterson S.W."/>
        </authorList>
    </citation>
    <scope>NUCLEOTIDE SEQUENCE [LARGE SCALE GENOMIC DNA]</scope>
    <source>
        <strain evidence="2 3">ATCC 49788</strain>
    </source>
</reference>
<name>A0A1T4XEF8_9GAMM</name>
<dbReference type="InterPro" id="IPR025758">
    <property type="entry name" value="Fic/DOC_N"/>
</dbReference>
<dbReference type="EMBL" id="FUYB01000016">
    <property type="protein sequence ID" value="SKA87920.1"/>
    <property type="molecule type" value="Genomic_DNA"/>
</dbReference>
<accession>A0A1T4XEF8</accession>
<organism evidence="2 3">
    <name type="scientific">Thiothrix eikelboomii</name>
    <dbReference type="NCBI Taxonomy" id="92487"/>
    <lineage>
        <taxon>Bacteria</taxon>
        <taxon>Pseudomonadati</taxon>
        <taxon>Pseudomonadota</taxon>
        <taxon>Gammaproteobacteria</taxon>
        <taxon>Thiotrichales</taxon>
        <taxon>Thiotrichaceae</taxon>
        <taxon>Thiothrix</taxon>
    </lineage>
</organism>
<sequence>MQTISLKELLPLADQSNILKALIVAHRHLAELKGIAKMIPNQAILLSTLSLQEAQDSSAIENIITTQDALFKYRLQTDIKDVVAKEVSNYADGLAVGYEQVKQRGLLTRLS</sequence>
<feature type="domain" description="Fic/DOC N-terminal" evidence="1">
    <location>
        <begin position="19"/>
        <end position="99"/>
    </location>
</feature>
<dbReference type="AlphaFoldDB" id="A0A1T4XEF8"/>
<dbReference type="RefSeq" id="WP_078923350.1">
    <property type="nucleotide sequence ID" value="NZ_FUYB01000016.1"/>
</dbReference>
<dbReference type="OrthoDB" id="9807853at2"/>
<evidence type="ECO:0000259" key="1">
    <source>
        <dbReference type="Pfam" id="PF13784"/>
    </source>
</evidence>
<dbReference type="Pfam" id="PF13784">
    <property type="entry name" value="Fic_N"/>
    <property type="match status" value="1"/>
</dbReference>
<protein>
    <submittedName>
        <fullName evidence="2">Fic/DOC family N-terminal</fullName>
    </submittedName>
</protein>
<dbReference type="Proteomes" id="UP000190460">
    <property type="component" value="Unassembled WGS sequence"/>
</dbReference>
<evidence type="ECO:0000313" key="2">
    <source>
        <dbReference type="EMBL" id="SKA87920.1"/>
    </source>
</evidence>
<dbReference type="STRING" id="92487.SAMN02745130_02897"/>
<keyword evidence="3" id="KW-1185">Reference proteome</keyword>
<gene>
    <name evidence="2" type="ORF">SAMN02745130_02897</name>
</gene>